<organism evidence="1 2">
    <name type="scientific">Hyphomicrobium facile</name>
    <dbReference type="NCBI Taxonomy" id="51670"/>
    <lineage>
        <taxon>Bacteria</taxon>
        <taxon>Pseudomonadati</taxon>
        <taxon>Pseudomonadota</taxon>
        <taxon>Alphaproteobacteria</taxon>
        <taxon>Hyphomicrobiales</taxon>
        <taxon>Hyphomicrobiaceae</taxon>
        <taxon>Hyphomicrobium</taxon>
    </lineage>
</organism>
<reference evidence="2" key="1">
    <citation type="submission" date="2016-10" db="EMBL/GenBank/DDBJ databases">
        <authorList>
            <person name="Varghese N."/>
            <person name="Submissions S."/>
        </authorList>
    </citation>
    <scope>NUCLEOTIDE SEQUENCE [LARGE SCALE GENOMIC DNA]</scope>
    <source>
        <strain evidence="2">DSM 1565</strain>
    </source>
</reference>
<evidence type="ECO:0000313" key="1">
    <source>
        <dbReference type="EMBL" id="SFV38099.1"/>
    </source>
</evidence>
<sequence>MRKTFHQAVSLGNSCQVIYQLREHLGAEFCSSGVFDMQVTPPSALIEYLQRDFREMFERADLSEENGIVFNRRFLTEHLHEFPNGLERSYEDARSRHDYLCQKLRSVIDGRTPTLFALRHCPSVIDLDQRVRSILRERNRRLPFKIVTVHIGSKPTRPHPNDWEGNDDEWANRLSPFRVCHPWESRARKQAKRFMGHVMRAKF</sequence>
<dbReference type="Proteomes" id="UP000199423">
    <property type="component" value="Unassembled WGS sequence"/>
</dbReference>
<accession>A0A1I7NTU8</accession>
<gene>
    <name evidence="1" type="ORF">SAMN04488557_3502</name>
</gene>
<dbReference type="AlphaFoldDB" id="A0A1I7NTU8"/>
<evidence type="ECO:0000313" key="2">
    <source>
        <dbReference type="Proteomes" id="UP000199423"/>
    </source>
</evidence>
<keyword evidence="2" id="KW-1185">Reference proteome</keyword>
<dbReference type="EMBL" id="FPCH01000003">
    <property type="protein sequence ID" value="SFV38099.1"/>
    <property type="molecule type" value="Genomic_DNA"/>
</dbReference>
<name>A0A1I7NTU8_9HYPH</name>
<protein>
    <submittedName>
        <fullName evidence="1">Putative papain-like cysteine peptidase</fullName>
    </submittedName>
</protein>
<proteinExistence type="predicted"/>